<comment type="caution">
    <text evidence="3">The sequence shown here is derived from an EMBL/GenBank/DDBJ whole genome shotgun (WGS) entry which is preliminary data.</text>
</comment>
<protein>
    <submittedName>
        <fullName evidence="3">GDSL-type esterase/lipase family protein</fullName>
    </submittedName>
</protein>
<dbReference type="Proteomes" id="UP001199260">
    <property type="component" value="Unassembled WGS sequence"/>
</dbReference>
<dbReference type="PROSITE" id="PS51257">
    <property type="entry name" value="PROKAR_LIPOPROTEIN"/>
    <property type="match status" value="1"/>
</dbReference>
<evidence type="ECO:0000259" key="2">
    <source>
        <dbReference type="Pfam" id="PF13472"/>
    </source>
</evidence>
<evidence type="ECO:0000256" key="1">
    <source>
        <dbReference type="SAM" id="SignalP"/>
    </source>
</evidence>
<dbReference type="InterPro" id="IPR013830">
    <property type="entry name" value="SGNH_hydro"/>
</dbReference>
<dbReference type="GO" id="GO:0004622">
    <property type="term" value="F:phosphatidylcholine lysophospholipase activity"/>
    <property type="evidence" value="ECO:0007669"/>
    <property type="project" value="TreeGrafter"/>
</dbReference>
<reference evidence="3 4" key="1">
    <citation type="submission" date="2021-11" db="EMBL/GenBank/DDBJ databases">
        <title>Genome sequence.</title>
        <authorList>
            <person name="Sun Q."/>
        </authorList>
    </citation>
    <scope>NUCLEOTIDE SEQUENCE [LARGE SCALE GENOMIC DNA]</scope>
    <source>
        <strain evidence="3 4">KCTC 12005</strain>
    </source>
</reference>
<feature type="signal peptide" evidence="1">
    <location>
        <begin position="1"/>
        <end position="30"/>
    </location>
</feature>
<dbReference type="RefSeq" id="WP_230774426.1">
    <property type="nucleotide sequence ID" value="NZ_JAJNCT010000010.1"/>
</dbReference>
<gene>
    <name evidence="3" type="ORF">LPW39_10650</name>
</gene>
<dbReference type="PANTHER" id="PTHR30383">
    <property type="entry name" value="THIOESTERASE 1/PROTEASE 1/LYSOPHOSPHOLIPASE L1"/>
    <property type="match status" value="1"/>
</dbReference>
<accession>A0AAW4XVP9</accession>
<dbReference type="InterPro" id="IPR036514">
    <property type="entry name" value="SGNH_hydro_sf"/>
</dbReference>
<dbReference type="Pfam" id="PF13472">
    <property type="entry name" value="Lipase_GDSL_2"/>
    <property type="match status" value="1"/>
</dbReference>
<organism evidence="3 4">
    <name type="scientific">Comamonas koreensis</name>
    <dbReference type="NCBI Taxonomy" id="160825"/>
    <lineage>
        <taxon>Bacteria</taxon>
        <taxon>Pseudomonadati</taxon>
        <taxon>Pseudomonadota</taxon>
        <taxon>Betaproteobacteria</taxon>
        <taxon>Burkholderiales</taxon>
        <taxon>Comamonadaceae</taxon>
        <taxon>Comamonas</taxon>
    </lineage>
</organism>
<dbReference type="SUPFAM" id="SSF52266">
    <property type="entry name" value="SGNH hydrolase"/>
    <property type="match status" value="1"/>
</dbReference>
<evidence type="ECO:0000313" key="4">
    <source>
        <dbReference type="Proteomes" id="UP001199260"/>
    </source>
</evidence>
<keyword evidence="1" id="KW-0732">Signal</keyword>
<dbReference type="PANTHER" id="PTHR30383:SF24">
    <property type="entry name" value="THIOESTERASE 1_PROTEASE 1_LYSOPHOSPHOLIPASE L1"/>
    <property type="match status" value="1"/>
</dbReference>
<name>A0AAW4XVP9_9BURK</name>
<dbReference type="Gene3D" id="3.40.50.1110">
    <property type="entry name" value="SGNH hydrolase"/>
    <property type="match status" value="1"/>
</dbReference>
<dbReference type="InterPro" id="IPR051532">
    <property type="entry name" value="Ester_Hydrolysis_Enzymes"/>
</dbReference>
<dbReference type="AlphaFoldDB" id="A0AAW4XVP9"/>
<evidence type="ECO:0000313" key="3">
    <source>
        <dbReference type="EMBL" id="MCD2165594.1"/>
    </source>
</evidence>
<feature type="chain" id="PRO_5043610585" evidence="1">
    <location>
        <begin position="31"/>
        <end position="224"/>
    </location>
</feature>
<proteinExistence type="predicted"/>
<feature type="domain" description="SGNH hydrolase-type esterase" evidence="2">
    <location>
        <begin position="50"/>
        <end position="207"/>
    </location>
</feature>
<keyword evidence="4" id="KW-1185">Reference proteome</keyword>
<dbReference type="EMBL" id="JAJNCT010000010">
    <property type="protein sequence ID" value="MCD2165594.1"/>
    <property type="molecule type" value="Genomic_DNA"/>
</dbReference>
<sequence length="224" mass="23697">MQKTCDTARRHSLQRLAFFPFLGLATAGLAACSKKAPLAMALPAGATVLALGDSLTQGVGASAAQSYPQLLAERTGWNVINAGISGETSSQIAQRLPQLLETHHPALVIICAGGNDWLRRQSAQAAQAQIASMLQQCKAQHIPVLLVAVPEFSMSAALTGRIQDHPIYEALAKEEQVPLLAKAWSEVLANDAMRADQVHANAAGYARFTDLLVAQLKASGFFSG</sequence>